<dbReference type="AlphaFoldDB" id="A0A4Q1SD75"/>
<gene>
    <name evidence="3" type="ORF">ESZ00_10385</name>
</gene>
<feature type="domain" description="FecR protein" evidence="2">
    <location>
        <begin position="95"/>
        <end position="192"/>
    </location>
</feature>
<sequence length="528" mass="56150">MGHLGNQALKRWLPIRGIFSGLVLSVLFSGAVALAQDQDSVPPPPADSTVQTPVTGSAVRAVRLSDVEGKVQISSDGQSDFDQAQQNMPVMQGMRLHTGDDGRVEIQFEDGSVVRVTPNSALTLTELRRDADGHTVTAITADGGLTYYELNGQAGQYTVHLGGETLTPADSSVFRVNLDQNPEVAVMHGTVKAVDSANGSIDVHTNQTVKFAAANSSQYDLVPSIDSDSWDQWNSDRDQALAMLDQNATTARAGSGNPDDPAWNDLDYYGDWYDVPGYGQGWAPAGVDASWDPFGVGAWGYYSGVGYTWISGYSWGWWPYHCGAWDYFDSFGWMWFPGNCGWGSVGVGWYPYATVWRTPPGYKLPIRPTNPGHGLPPHGPGKHPEPLVAVNRTPQALNQFRTAGQAKPTARAFNFNGNAVHAEQASVHPQQSGPLGESFTNSLVRTNPTYLSVGNNRSGVIPGSFGFSNQSRTAYTGSRGGYVPPSSGARFAGSGASESHFSSAPAAPHFSAPASAPAGGSPGGGRPH</sequence>
<feature type="region of interest" description="Disordered" evidence="1">
    <location>
        <begin position="489"/>
        <end position="528"/>
    </location>
</feature>
<accession>A0A4Q1SD75</accession>
<dbReference type="EMBL" id="SDMK01000002">
    <property type="protein sequence ID" value="RXS95027.1"/>
    <property type="molecule type" value="Genomic_DNA"/>
</dbReference>
<dbReference type="Pfam" id="PF04773">
    <property type="entry name" value="FecR"/>
    <property type="match status" value="1"/>
</dbReference>
<dbReference type="PANTHER" id="PTHR38731">
    <property type="entry name" value="LIPL45-RELATED LIPOPROTEIN-RELATED"/>
    <property type="match status" value="1"/>
</dbReference>
<evidence type="ECO:0000259" key="2">
    <source>
        <dbReference type="Pfam" id="PF04773"/>
    </source>
</evidence>
<dbReference type="InterPro" id="IPR046535">
    <property type="entry name" value="DUF6600"/>
</dbReference>
<dbReference type="OrthoDB" id="128474at2"/>
<name>A0A4Q1SD75_9BACT</name>
<reference evidence="3 4" key="1">
    <citation type="journal article" date="2016" name="Int. J. Syst. Evol. Microbiol.">
        <title>Acidipila dinghuensis sp. nov., an acidobacterium isolated from forest soil.</title>
        <authorList>
            <person name="Jiang Y.W."/>
            <person name="Wang J."/>
            <person name="Chen M.H."/>
            <person name="Lv Y.Y."/>
            <person name="Qiu L.H."/>
        </authorList>
    </citation>
    <scope>NUCLEOTIDE SEQUENCE [LARGE SCALE GENOMIC DNA]</scope>
    <source>
        <strain evidence="3 4">DHOF10</strain>
    </source>
</reference>
<evidence type="ECO:0000256" key="1">
    <source>
        <dbReference type="SAM" id="MobiDB-lite"/>
    </source>
</evidence>
<proteinExistence type="predicted"/>
<keyword evidence="4" id="KW-1185">Reference proteome</keyword>
<organism evidence="3 4">
    <name type="scientific">Silvibacterium dinghuense</name>
    <dbReference type="NCBI Taxonomy" id="1560006"/>
    <lineage>
        <taxon>Bacteria</taxon>
        <taxon>Pseudomonadati</taxon>
        <taxon>Acidobacteriota</taxon>
        <taxon>Terriglobia</taxon>
        <taxon>Terriglobales</taxon>
        <taxon>Acidobacteriaceae</taxon>
        <taxon>Silvibacterium</taxon>
    </lineage>
</organism>
<dbReference type="Gene3D" id="2.60.120.1440">
    <property type="match status" value="1"/>
</dbReference>
<dbReference type="Proteomes" id="UP000290253">
    <property type="component" value="Unassembled WGS sequence"/>
</dbReference>
<protein>
    <recommendedName>
        <fullName evidence="2">FecR protein domain-containing protein</fullName>
    </recommendedName>
</protein>
<evidence type="ECO:0000313" key="3">
    <source>
        <dbReference type="EMBL" id="RXS95027.1"/>
    </source>
</evidence>
<dbReference type="InterPro" id="IPR006860">
    <property type="entry name" value="FecR"/>
</dbReference>
<comment type="caution">
    <text evidence="3">The sequence shown here is derived from an EMBL/GenBank/DDBJ whole genome shotgun (WGS) entry which is preliminary data.</text>
</comment>
<feature type="compositionally biased region" description="Low complexity" evidence="1">
    <location>
        <begin position="489"/>
        <end position="519"/>
    </location>
</feature>
<dbReference type="Pfam" id="PF20245">
    <property type="entry name" value="DUF6600"/>
    <property type="match status" value="1"/>
</dbReference>
<evidence type="ECO:0000313" key="4">
    <source>
        <dbReference type="Proteomes" id="UP000290253"/>
    </source>
</evidence>
<dbReference type="PANTHER" id="PTHR38731:SF3">
    <property type="entry name" value="BLL6125 PROTEIN"/>
    <property type="match status" value="1"/>
</dbReference>